<organism evidence="3 4">
    <name type="scientific">Psychromicrobium lacuslunae</name>
    <dbReference type="NCBI Taxonomy" id="1618207"/>
    <lineage>
        <taxon>Bacteria</taxon>
        <taxon>Bacillati</taxon>
        <taxon>Actinomycetota</taxon>
        <taxon>Actinomycetes</taxon>
        <taxon>Micrococcales</taxon>
        <taxon>Micrococcaceae</taxon>
        <taxon>Psychromicrobium</taxon>
    </lineage>
</organism>
<dbReference type="Proteomes" id="UP000061839">
    <property type="component" value="Chromosome"/>
</dbReference>
<dbReference type="OrthoDB" id="9790390at2"/>
<protein>
    <submittedName>
        <fullName evidence="3">Thioredoxin</fullName>
    </submittedName>
</protein>
<keyword evidence="4" id="KW-1185">Reference proteome</keyword>
<dbReference type="RefSeq" id="WP_045075455.1">
    <property type="nucleotide sequence ID" value="NZ_CP011005.1"/>
</dbReference>
<dbReference type="PROSITE" id="PS51352">
    <property type="entry name" value="THIOREDOXIN_2"/>
    <property type="match status" value="1"/>
</dbReference>
<evidence type="ECO:0000313" key="3">
    <source>
        <dbReference type="EMBL" id="AJT41834.1"/>
    </source>
</evidence>
<evidence type="ECO:0000313" key="4">
    <source>
        <dbReference type="Proteomes" id="UP000061839"/>
    </source>
</evidence>
<dbReference type="CDD" id="cd02947">
    <property type="entry name" value="TRX_family"/>
    <property type="match status" value="1"/>
</dbReference>
<dbReference type="EMBL" id="CP011005">
    <property type="protein sequence ID" value="AJT41834.1"/>
    <property type="molecule type" value="Genomic_DNA"/>
</dbReference>
<gene>
    <name evidence="3" type="ORF">UM93_10465</name>
</gene>
<dbReference type="AlphaFoldDB" id="A0A0D4BZU4"/>
<proteinExistence type="predicted"/>
<accession>A0A0D4BZU4</accession>
<dbReference type="InterPro" id="IPR013766">
    <property type="entry name" value="Thioredoxin_domain"/>
</dbReference>
<dbReference type="PRINTS" id="PR00421">
    <property type="entry name" value="THIOREDOXIN"/>
</dbReference>
<name>A0A0D4BZU4_9MICC</name>
<evidence type="ECO:0000259" key="2">
    <source>
        <dbReference type="PROSITE" id="PS51352"/>
    </source>
</evidence>
<dbReference type="PATRIC" id="fig|1618207.4.peg.2123"/>
<dbReference type="SUPFAM" id="SSF52833">
    <property type="entry name" value="Thioredoxin-like"/>
    <property type="match status" value="1"/>
</dbReference>
<dbReference type="PANTHER" id="PTHR46115">
    <property type="entry name" value="THIOREDOXIN-LIKE PROTEIN 1"/>
    <property type="match status" value="1"/>
</dbReference>
<dbReference type="KEGG" id="ari:UM93_10465"/>
<dbReference type="Pfam" id="PF00085">
    <property type="entry name" value="Thioredoxin"/>
    <property type="match status" value="1"/>
</dbReference>
<dbReference type="HOGENOM" id="CLU_090389_10_4_11"/>
<dbReference type="InterPro" id="IPR036249">
    <property type="entry name" value="Thioredoxin-like_sf"/>
</dbReference>
<sequence>MATLDITGETFGPTVEENDIVLVDFWAGWCQPCLRFAPTYSAASEQHDDVVFAKVDTEAEQQLSAEANITSIPTLMAFREKVLVFSQPGALNPSQLEEVITAVKGLDMKEVHAAVAAQKAEAEKN</sequence>
<keyword evidence="1" id="KW-1015">Disulfide bond</keyword>
<reference evidence="3 4" key="1">
    <citation type="journal article" date="2015" name="Genome Announc.">
        <title>Complete Genome Sequencing of Protease-Producing Novel Arthrobacter sp. Strain IHBB 11108 Using PacBio Single-Molecule Real-Time Sequencing Technology.</title>
        <authorList>
            <person name="Kiran S."/>
            <person name="Swarnkar M.K."/>
            <person name="Pal M."/>
            <person name="Thakur R."/>
            <person name="Tewari R."/>
            <person name="Singh A.K."/>
            <person name="Gulati A."/>
        </authorList>
    </citation>
    <scope>NUCLEOTIDE SEQUENCE [LARGE SCALE GENOMIC DNA]</scope>
    <source>
        <strain evidence="3 4">IHBB 11108</strain>
    </source>
</reference>
<dbReference type="STRING" id="1618207.UM93_10465"/>
<evidence type="ECO:0000256" key="1">
    <source>
        <dbReference type="ARBA" id="ARBA00023157"/>
    </source>
</evidence>
<feature type="domain" description="Thioredoxin" evidence="2">
    <location>
        <begin position="1"/>
        <end position="105"/>
    </location>
</feature>
<dbReference type="Gene3D" id="3.40.30.10">
    <property type="entry name" value="Glutaredoxin"/>
    <property type="match status" value="1"/>
</dbReference>